<dbReference type="RefSeq" id="WP_121836955.1">
    <property type="nucleotide sequence ID" value="NZ_ML014753.1"/>
</dbReference>
<evidence type="ECO:0000313" key="1">
    <source>
        <dbReference type="EMBL" id="RLV61556.1"/>
    </source>
</evidence>
<name>A0A3L8Q1M8_9GAMM</name>
<protein>
    <submittedName>
        <fullName evidence="1">Uncharacterized protein</fullName>
    </submittedName>
</protein>
<gene>
    <name evidence="1" type="ORF">D5018_00100</name>
</gene>
<dbReference type="Proteomes" id="UP000281474">
    <property type="component" value="Unassembled WGS sequence"/>
</dbReference>
<accession>A0A3L8Q1M8</accession>
<keyword evidence="2" id="KW-1185">Reference proteome</keyword>
<organism evidence="1 2">
    <name type="scientific">Parashewanella curva</name>
    <dbReference type="NCBI Taxonomy" id="2338552"/>
    <lineage>
        <taxon>Bacteria</taxon>
        <taxon>Pseudomonadati</taxon>
        <taxon>Pseudomonadota</taxon>
        <taxon>Gammaproteobacteria</taxon>
        <taxon>Alteromonadales</taxon>
        <taxon>Shewanellaceae</taxon>
        <taxon>Parashewanella</taxon>
    </lineage>
</organism>
<proteinExistence type="predicted"/>
<dbReference type="EMBL" id="QZEI01000001">
    <property type="protein sequence ID" value="RLV61556.1"/>
    <property type="molecule type" value="Genomic_DNA"/>
</dbReference>
<dbReference type="OrthoDB" id="6267576at2"/>
<sequence length="110" mass="12435">MSELKQQLKELNQTISHTIKSLDDVIKSDIHKSEELASSLQGLIDKRQLLIEKVTSGNDVDADYINQQKALAKAFMDALVTHRQYYFDALAKVKPGTKKINLYQDIDSGK</sequence>
<comment type="caution">
    <text evidence="1">The sequence shown here is derived from an EMBL/GenBank/DDBJ whole genome shotgun (WGS) entry which is preliminary data.</text>
</comment>
<reference evidence="1 2" key="1">
    <citation type="submission" date="2018-09" db="EMBL/GenBank/DDBJ databases">
        <title>Phylogeny of the Shewanellaceae, and recommendation for two new genera, Pseudoshewanella and Parashewanella.</title>
        <authorList>
            <person name="Wang G."/>
        </authorList>
    </citation>
    <scope>NUCLEOTIDE SEQUENCE [LARGE SCALE GENOMIC DNA]</scope>
    <source>
        <strain evidence="1 2">C51</strain>
    </source>
</reference>
<dbReference type="AlphaFoldDB" id="A0A3L8Q1M8"/>
<evidence type="ECO:0000313" key="2">
    <source>
        <dbReference type="Proteomes" id="UP000281474"/>
    </source>
</evidence>